<feature type="transmembrane region" description="Helical" evidence="1">
    <location>
        <begin position="271"/>
        <end position="290"/>
    </location>
</feature>
<proteinExistence type="predicted"/>
<dbReference type="EMBL" id="LCKO01000019">
    <property type="protein sequence ID" value="KKT98870.1"/>
    <property type="molecule type" value="Genomic_DNA"/>
</dbReference>
<evidence type="ECO:0000313" key="2">
    <source>
        <dbReference type="EMBL" id="KKT98870.1"/>
    </source>
</evidence>
<protein>
    <submittedName>
        <fullName evidence="2">Uncharacterized protein</fullName>
    </submittedName>
</protein>
<feature type="transmembrane region" description="Helical" evidence="1">
    <location>
        <begin position="20"/>
        <end position="37"/>
    </location>
</feature>
<comment type="caution">
    <text evidence="2">The sequence shown here is derived from an EMBL/GenBank/DDBJ whole genome shotgun (WGS) entry which is preliminary data.</text>
</comment>
<dbReference type="Proteomes" id="UP000034078">
    <property type="component" value="Unassembled WGS sequence"/>
</dbReference>
<reference evidence="2 3" key="1">
    <citation type="journal article" date="2015" name="Nature">
        <title>rRNA introns, odd ribosomes, and small enigmatic genomes across a large radiation of phyla.</title>
        <authorList>
            <person name="Brown C.T."/>
            <person name="Hug L.A."/>
            <person name="Thomas B.C."/>
            <person name="Sharon I."/>
            <person name="Castelle C.J."/>
            <person name="Singh A."/>
            <person name="Wilkins M.J."/>
            <person name="Williams K.H."/>
            <person name="Banfield J.F."/>
        </authorList>
    </citation>
    <scope>NUCLEOTIDE SEQUENCE [LARGE SCALE GENOMIC DNA]</scope>
</reference>
<evidence type="ECO:0000256" key="1">
    <source>
        <dbReference type="SAM" id="Phobius"/>
    </source>
</evidence>
<feature type="transmembrane region" description="Helical" evidence="1">
    <location>
        <begin position="91"/>
        <end position="109"/>
    </location>
</feature>
<name>A0A837IDI5_9BACT</name>
<keyword evidence="1" id="KW-1133">Transmembrane helix</keyword>
<sequence>MTGPFLDKPSDWKDIFDRFPTRWFLWIVFLYPIWNLLKQDRLAAEDRTDIKAAKRGLVVLFVGVLFAGLLSAAATYLAVNIVGASIEIPKYLFISMGIVVNLFVQWTAAMNGRKDYSTFSIGGLFFTGVLIVWWFTPNLPMIVLGALFMAAGIWLQNVEMRRTHQGWAAHFTTLVMLVIFAGVTSLIYFLAGLIPVISPAMPWIQQFVYSAVYSGRLFIGAVLGLMVAFAGGNYVSTALMPPSIAGGVSLAGSRTDDDISHKFDVNSQYDAMAYSIMVLYPIAAALWYFVVLF</sequence>
<feature type="transmembrane region" description="Helical" evidence="1">
    <location>
        <begin position="57"/>
        <end position="79"/>
    </location>
</feature>
<keyword evidence="1" id="KW-0812">Transmembrane</keyword>
<accession>A0A837IDI5</accession>
<feature type="transmembrane region" description="Helical" evidence="1">
    <location>
        <begin position="217"/>
        <end position="235"/>
    </location>
</feature>
<feature type="transmembrane region" description="Helical" evidence="1">
    <location>
        <begin position="171"/>
        <end position="197"/>
    </location>
</feature>
<gene>
    <name evidence="2" type="ORF">UX01_C0019G0009</name>
</gene>
<keyword evidence="1" id="KW-0472">Membrane</keyword>
<evidence type="ECO:0000313" key="3">
    <source>
        <dbReference type="Proteomes" id="UP000034078"/>
    </source>
</evidence>
<feature type="transmembrane region" description="Helical" evidence="1">
    <location>
        <begin position="141"/>
        <end position="159"/>
    </location>
</feature>
<organism evidence="2 3">
    <name type="scientific">Candidatus Collierbacteria bacterium GW2011_GWB2_45_17</name>
    <dbReference type="NCBI Taxonomy" id="1618388"/>
    <lineage>
        <taxon>Bacteria</taxon>
        <taxon>Candidatus Collieribacteriota</taxon>
    </lineage>
</organism>
<dbReference type="AlphaFoldDB" id="A0A837IDI5"/>
<feature type="transmembrane region" description="Helical" evidence="1">
    <location>
        <begin position="116"/>
        <end position="135"/>
    </location>
</feature>